<dbReference type="PANTHER" id="PTHR48448">
    <property type="entry name" value="MUTL PROTEIN ISOFORM 1"/>
    <property type="match status" value="1"/>
</dbReference>
<dbReference type="InterPro" id="IPR007695">
    <property type="entry name" value="DNA_mismatch_repair_MutS-lik_N"/>
</dbReference>
<proteinExistence type="predicted"/>
<evidence type="ECO:0000313" key="4">
    <source>
        <dbReference type="Proteomes" id="UP000054498"/>
    </source>
</evidence>
<dbReference type="SUPFAM" id="SSF55271">
    <property type="entry name" value="DNA repair protein MutS, domain I"/>
    <property type="match status" value="1"/>
</dbReference>
<dbReference type="GeneID" id="25732484"/>
<dbReference type="GO" id="GO:0030983">
    <property type="term" value="F:mismatched DNA binding"/>
    <property type="evidence" value="ECO:0007669"/>
    <property type="project" value="InterPro"/>
</dbReference>
<dbReference type="Gene3D" id="3.40.1170.10">
    <property type="entry name" value="DNA repair protein MutS, domain I"/>
    <property type="match status" value="1"/>
</dbReference>
<dbReference type="KEGG" id="mng:MNEG_14879"/>
<organism evidence="3 4">
    <name type="scientific">Monoraphidium neglectum</name>
    <dbReference type="NCBI Taxonomy" id="145388"/>
    <lineage>
        <taxon>Eukaryota</taxon>
        <taxon>Viridiplantae</taxon>
        <taxon>Chlorophyta</taxon>
        <taxon>core chlorophytes</taxon>
        <taxon>Chlorophyceae</taxon>
        <taxon>CS clade</taxon>
        <taxon>Sphaeropleales</taxon>
        <taxon>Selenastraceae</taxon>
        <taxon>Monoraphidium</taxon>
    </lineage>
</organism>
<dbReference type="GO" id="GO:0006298">
    <property type="term" value="P:mismatch repair"/>
    <property type="evidence" value="ECO:0007669"/>
    <property type="project" value="InterPro"/>
</dbReference>
<dbReference type="Pfam" id="PF01624">
    <property type="entry name" value="MutS_I"/>
    <property type="match status" value="1"/>
</dbReference>
<protein>
    <recommendedName>
        <fullName evidence="2">DNA mismatch repair protein MutS-like N-terminal domain-containing protein</fullName>
    </recommendedName>
</protein>
<evidence type="ECO:0000259" key="2">
    <source>
        <dbReference type="Pfam" id="PF01624"/>
    </source>
</evidence>
<dbReference type="OrthoDB" id="10252754at2759"/>
<gene>
    <name evidence="3" type="ORF">MNEG_14879</name>
</gene>
<dbReference type="STRING" id="145388.A0A0D2LMR8"/>
<sequence>MVLMRVGEFYECVGFDAVLLMEHAGLNAMAAERGVPRAGCPAANLRRTLALLVEQGLSVAVVEEVEAGGRPGAKERYLREVVSTAQPHLLDGLVDDETGAQLAAGALDGGAAATGGFLAARPIIGVSATSGTAAGWAVMALDPARLALMALEGLSEEAMWAHVGALGAAPPLLVHRRAGQGHPTQADVLHDREFRLRVREAMGLAPPPHDAAASASASARGVARPYSSVDAEGGFVREALMMLGRPADTPVTRIEGSGYLLRRGATLFNSTARQLGLIQTEGVPSLLDATLPLACPPECRQAMRQLLMLPPPPEEAAHIHAAVRLLSGDLGGSPPELRTEWSSDLISRLVLAQQASHSFFLNIVDMLEALIGCLDPATAPEPLRAAASHAVAFVSASDARPLPPDELLTLLRRCVARVLAVVPSERLDLDPSGEDEEDEEVASEVAEDRGASEAGDSGDDGSEEGGEEGGAEGALLAGFRRSGGPEVFGSLRRLAELHRRVRPQHLEGWADAGSLAAAL</sequence>
<accession>A0A0D2LMR8</accession>
<feature type="compositionally biased region" description="Acidic residues" evidence="1">
    <location>
        <begin position="431"/>
        <end position="442"/>
    </location>
</feature>
<name>A0A0D2LMR8_9CHLO</name>
<dbReference type="RefSeq" id="XP_013892104.1">
    <property type="nucleotide sequence ID" value="XM_014036650.1"/>
</dbReference>
<dbReference type="Proteomes" id="UP000054498">
    <property type="component" value="Unassembled WGS sequence"/>
</dbReference>
<evidence type="ECO:0000313" key="3">
    <source>
        <dbReference type="EMBL" id="KIY93084.1"/>
    </source>
</evidence>
<feature type="domain" description="DNA mismatch repair protein MutS-like N-terminal" evidence="2">
    <location>
        <begin position="2"/>
        <end position="83"/>
    </location>
</feature>
<reference evidence="3 4" key="1">
    <citation type="journal article" date="2013" name="BMC Genomics">
        <title>Reconstruction of the lipid metabolism for the microalga Monoraphidium neglectum from its genome sequence reveals characteristics suitable for biofuel production.</title>
        <authorList>
            <person name="Bogen C."/>
            <person name="Al-Dilaimi A."/>
            <person name="Albersmeier A."/>
            <person name="Wichmann J."/>
            <person name="Grundmann M."/>
            <person name="Rupp O."/>
            <person name="Lauersen K.J."/>
            <person name="Blifernez-Klassen O."/>
            <person name="Kalinowski J."/>
            <person name="Goesmann A."/>
            <person name="Mussgnug J.H."/>
            <person name="Kruse O."/>
        </authorList>
    </citation>
    <scope>NUCLEOTIDE SEQUENCE [LARGE SCALE GENOMIC DNA]</scope>
    <source>
        <strain evidence="3 4">SAG 48.87</strain>
    </source>
</reference>
<feature type="region of interest" description="Disordered" evidence="1">
    <location>
        <begin position="428"/>
        <end position="482"/>
    </location>
</feature>
<dbReference type="GO" id="GO:0005524">
    <property type="term" value="F:ATP binding"/>
    <property type="evidence" value="ECO:0007669"/>
    <property type="project" value="InterPro"/>
</dbReference>
<feature type="compositionally biased region" description="Acidic residues" evidence="1">
    <location>
        <begin position="456"/>
        <end position="470"/>
    </location>
</feature>
<evidence type="ECO:0000256" key="1">
    <source>
        <dbReference type="SAM" id="MobiDB-lite"/>
    </source>
</evidence>
<dbReference type="AlphaFoldDB" id="A0A0D2LMR8"/>
<dbReference type="InterPro" id="IPR053276">
    <property type="entry name" value="MtDNA_mismatch_repair_MutS"/>
</dbReference>
<dbReference type="EMBL" id="KK105062">
    <property type="protein sequence ID" value="KIY93084.1"/>
    <property type="molecule type" value="Genomic_DNA"/>
</dbReference>
<dbReference type="InterPro" id="IPR016151">
    <property type="entry name" value="DNA_mismatch_repair_MutS_N"/>
</dbReference>
<keyword evidence="4" id="KW-1185">Reference proteome</keyword>
<dbReference type="PANTHER" id="PTHR48448:SF1">
    <property type="entry name" value="MUTL PROTEIN ISOFORM 1"/>
    <property type="match status" value="1"/>
</dbReference>